<dbReference type="InterPro" id="IPR050190">
    <property type="entry name" value="UPF0213_domain"/>
</dbReference>
<evidence type="ECO:0000259" key="2">
    <source>
        <dbReference type="PROSITE" id="PS50164"/>
    </source>
</evidence>
<dbReference type="InterPro" id="IPR000305">
    <property type="entry name" value="GIY-YIG_endonuc"/>
</dbReference>
<accession>A0A1F6BMD7</accession>
<evidence type="ECO:0000256" key="1">
    <source>
        <dbReference type="ARBA" id="ARBA00007435"/>
    </source>
</evidence>
<dbReference type="Proteomes" id="UP000179324">
    <property type="component" value="Unassembled WGS sequence"/>
</dbReference>
<dbReference type="InterPro" id="IPR035901">
    <property type="entry name" value="GIY-YIG_endonuc_sf"/>
</dbReference>
<proteinExistence type="inferred from homology"/>
<dbReference type="SUPFAM" id="SSF82771">
    <property type="entry name" value="GIY-YIG endonuclease"/>
    <property type="match status" value="1"/>
</dbReference>
<evidence type="ECO:0000313" key="3">
    <source>
        <dbReference type="EMBL" id="OGG38003.1"/>
    </source>
</evidence>
<name>A0A1F6BMD7_9BACT</name>
<dbReference type="PANTHER" id="PTHR34477:SF1">
    <property type="entry name" value="UPF0213 PROTEIN YHBQ"/>
    <property type="match status" value="1"/>
</dbReference>
<dbReference type="PROSITE" id="PS50164">
    <property type="entry name" value="GIY_YIG"/>
    <property type="match status" value="1"/>
</dbReference>
<feature type="domain" description="GIY-YIG" evidence="2">
    <location>
        <begin position="1"/>
        <end position="80"/>
    </location>
</feature>
<sequence>MFYVYVVQNNEKEIYLGYTSDVEKRVKAHNYGMSTYTKLRRPWRLVYYEAYLSKEDAKIREETLKNYGSTLGHLKKRIKKSLLFI</sequence>
<dbReference type="Pfam" id="PF01541">
    <property type="entry name" value="GIY-YIG"/>
    <property type="match status" value="1"/>
</dbReference>
<organism evidence="3 4">
    <name type="scientific">Candidatus Jorgensenbacteria bacterium GWC1_48_12</name>
    <dbReference type="NCBI Taxonomy" id="1798469"/>
    <lineage>
        <taxon>Bacteria</taxon>
        <taxon>Candidatus Joergenseniibacteriota</taxon>
    </lineage>
</organism>
<comment type="caution">
    <text evidence="3">The sequence shown here is derived from an EMBL/GenBank/DDBJ whole genome shotgun (WGS) entry which is preliminary data.</text>
</comment>
<evidence type="ECO:0000313" key="4">
    <source>
        <dbReference type="Proteomes" id="UP000179324"/>
    </source>
</evidence>
<reference evidence="3 4" key="1">
    <citation type="journal article" date="2016" name="Nat. Commun.">
        <title>Thousands of microbial genomes shed light on interconnected biogeochemical processes in an aquifer system.</title>
        <authorList>
            <person name="Anantharaman K."/>
            <person name="Brown C.T."/>
            <person name="Hug L.A."/>
            <person name="Sharon I."/>
            <person name="Castelle C.J."/>
            <person name="Probst A.J."/>
            <person name="Thomas B.C."/>
            <person name="Singh A."/>
            <person name="Wilkins M.J."/>
            <person name="Karaoz U."/>
            <person name="Brodie E.L."/>
            <person name="Williams K.H."/>
            <person name="Hubbard S.S."/>
            <person name="Banfield J.F."/>
        </authorList>
    </citation>
    <scope>NUCLEOTIDE SEQUENCE [LARGE SCALE GENOMIC DNA]</scope>
</reference>
<dbReference type="AlphaFoldDB" id="A0A1F6BMD7"/>
<dbReference type="Gene3D" id="3.40.1440.10">
    <property type="entry name" value="GIY-YIG endonuclease"/>
    <property type="match status" value="1"/>
</dbReference>
<dbReference type="EMBL" id="MFKI01000036">
    <property type="protein sequence ID" value="OGG38003.1"/>
    <property type="molecule type" value="Genomic_DNA"/>
</dbReference>
<protein>
    <recommendedName>
        <fullName evidence="2">GIY-YIG domain-containing protein</fullName>
    </recommendedName>
</protein>
<gene>
    <name evidence="3" type="ORF">A2127_01750</name>
</gene>
<comment type="similarity">
    <text evidence="1">Belongs to the UPF0213 family.</text>
</comment>
<dbReference type="PANTHER" id="PTHR34477">
    <property type="entry name" value="UPF0213 PROTEIN YHBQ"/>
    <property type="match status" value="1"/>
</dbReference>